<dbReference type="InterPro" id="IPR006638">
    <property type="entry name" value="Elp3/MiaA/NifB-like_rSAM"/>
</dbReference>
<dbReference type="SFLD" id="SFLDG01086">
    <property type="entry name" value="elongater_protein-like"/>
    <property type="match status" value="1"/>
</dbReference>
<keyword evidence="3" id="KW-0949">S-adenosyl-L-methionine</keyword>
<dbReference type="InterPro" id="IPR058240">
    <property type="entry name" value="rSAM_sf"/>
</dbReference>
<dbReference type="Proteomes" id="UP000006873">
    <property type="component" value="Chromosome"/>
</dbReference>
<dbReference type="InterPro" id="IPR023404">
    <property type="entry name" value="rSAM_horseshoe"/>
</dbReference>
<name>E3GPT0_9FIRM</name>
<evidence type="ECO:0000256" key="2">
    <source>
        <dbReference type="ARBA" id="ARBA00022485"/>
    </source>
</evidence>
<gene>
    <name evidence="8" type="ordered locus">ELI_3703</name>
</gene>
<dbReference type="PANTHER" id="PTHR11135:SF1">
    <property type="entry name" value="PROTEIN YHCC"/>
    <property type="match status" value="1"/>
</dbReference>
<dbReference type="PROSITE" id="PS51918">
    <property type="entry name" value="RADICAL_SAM"/>
    <property type="match status" value="1"/>
</dbReference>
<keyword evidence="9" id="KW-1185">Reference proteome</keyword>
<evidence type="ECO:0000256" key="5">
    <source>
        <dbReference type="ARBA" id="ARBA00023004"/>
    </source>
</evidence>
<dbReference type="Gene3D" id="3.80.30.20">
    <property type="entry name" value="tm_1862 like domain"/>
    <property type="match status" value="1"/>
</dbReference>
<organism evidence="8 9">
    <name type="scientific">Eubacterium callanderi</name>
    <dbReference type="NCBI Taxonomy" id="53442"/>
    <lineage>
        <taxon>Bacteria</taxon>
        <taxon>Bacillati</taxon>
        <taxon>Bacillota</taxon>
        <taxon>Clostridia</taxon>
        <taxon>Eubacteriales</taxon>
        <taxon>Eubacteriaceae</taxon>
        <taxon>Eubacterium</taxon>
    </lineage>
</organism>
<dbReference type="SUPFAM" id="SSF102114">
    <property type="entry name" value="Radical SAM enzymes"/>
    <property type="match status" value="1"/>
</dbReference>
<dbReference type="HOGENOM" id="CLU_060920_0_0_9"/>
<keyword evidence="6" id="KW-0411">Iron-sulfur</keyword>
<proteinExistence type="predicted"/>
<dbReference type="GO" id="GO:0051539">
    <property type="term" value="F:4 iron, 4 sulfur cluster binding"/>
    <property type="evidence" value="ECO:0007669"/>
    <property type="project" value="UniProtKB-KW"/>
</dbReference>
<dbReference type="AlphaFoldDB" id="E3GPT0"/>
<evidence type="ECO:0000256" key="6">
    <source>
        <dbReference type="ARBA" id="ARBA00023014"/>
    </source>
</evidence>
<comment type="cofactor">
    <cofactor evidence="1">
        <name>[4Fe-4S] cluster</name>
        <dbReference type="ChEBI" id="CHEBI:49883"/>
    </cofactor>
</comment>
<evidence type="ECO:0000259" key="7">
    <source>
        <dbReference type="PROSITE" id="PS51918"/>
    </source>
</evidence>
<evidence type="ECO:0000313" key="9">
    <source>
        <dbReference type="Proteomes" id="UP000006873"/>
    </source>
</evidence>
<keyword evidence="5" id="KW-0408">Iron</keyword>
<dbReference type="GO" id="GO:0046872">
    <property type="term" value="F:metal ion binding"/>
    <property type="evidence" value="ECO:0007669"/>
    <property type="project" value="UniProtKB-KW"/>
</dbReference>
<sequence>MREKLSVRNEKALPGFAGKTAGVFFILSKIGGTIMEEQLLYRVYSQWLRERYGSKVYKLPVNVPVSCPNRDGTAGKGGCIYCGAKGGGNETLSDTLSVAEQVEKNRAYIAKRYKAKLFIPYFQSFTNTYCSAFQLERWVREAVGDGEGIAGVAISTRPDCLSSEQLDFLSRIQQEKQLDVSIELGLQTANYKTLKILNRGHSLSDYIEAAVAVKNHGLQLCTHVILDLPWDDRDDVVETAGVVSAAGSDFVKCHALYVEKGTVLAEMYLKGEISLFPKEEYIERCLLFLTHLRPDIVVQRIIGRAPEADSVITNWNTSWWKIKESLEERMRYEGLWQGKNFHEKQEIIRAKWGPLL</sequence>
<dbReference type="eggNOG" id="COG1242">
    <property type="taxonomic scope" value="Bacteria"/>
</dbReference>
<dbReference type="Pfam" id="PF16199">
    <property type="entry name" value="Radical_SAM_C"/>
    <property type="match status" value="1"/>
</dbReference>
<reference evidence="8 9" key="2">
    <citation type="journal article" date="2011" name="J. Bacteriol.">
        <title>Complete genome sequence of a carbon monoxide-utilizing acetogen, Eubacterium limosum KIST612.</title>
        <authorList>
            <person name="Roh H."/>
            <person name="Ko H.J."/>
            <person name="Kim D."/>
            <person name="Choi D.G."/>
            <person name="Park S."/>
            <person name="Kim S."/>
            <person name="Chang I.S."/>
            <person name="Choi I.G."/>
        </authorList>
    </citation>
    <scope>NUCLEOTIDE SEQUENCE [LARGE SCALE GENOMIC DNA]</scope>
    <source>
        <strain evidence="8 9">KIST612</strain>
    </source>
</reference>
<protein>
    <submittedName>
        <fullName evidence="8">Radical SAM protein</fullName>
    </submittedName>
</protein>
<accession>E3GPT0</accession>
<keyword evidence="2" id="KW-0004">4Fe-4S</keyword>
<evidence type="ECO:0000313" key="8">
    <source>
        <dbReference type="EMBL" id="ADO38659.1"/>
    </source>
</evidence>
<dbReference type="InterPro" id="IPR005911">
    <property type="entry name" value="YhcC-like"/>
</dbReference>
<evidence type="ECO:0000256" key="1">
    <source>
        <dbReference type="ARBA" id="ARBA00001966"/>
    </source>
</evidence>
<dbReference type="InterPro" id="IPR032432">
    <property type="entry name" value="Radical_SAM_C"/>
</dbReference>
<dbReference type="EMBL" id="CP002273">
    <property type="protein sequence ID" value="ADO38659.1"/>
    <property type="molecule type" value="Genomic_DNA"/>
</dbReference>
<dbReference type="Pfam" id="PF04055">
    <property type="entry name" value="Radical_SAM"/>
    <property type="match status" value="1"/>
</dbReference>
<evidence type="ECO:0000256" key="4">
    <source>
        <dbReference type="ARBA" id="ARBA00022723"/>
    </source>
</evidence>
<evidence type="ECO:0000256" key="3">
    <source>
        <dbReference type="ARBA" id="ARBA00022691"/>
    </source>
</evidence>
<dbReference type="InterPro" id="IPR007197">
    <property type="entry name" value="rSAM"/>
</dbReference>
<dbReference type="GO" id="GO:0003824">
    <property type="term" value="F:catalytic activity"/>
    <property type="evidence" value="ECO:0007669"/>
    <property type="project" value="InterPro"/>
</dbReference>
<reference key="1">
    <citation type="submission" date="2010-09" db="EMBL/GenBank/DDBJ databases">
        <authorList>
            <person name="Roh H."/>
            <person name="Ko H.-J."/>
            <person name="Kim D."/>
            <person name="Choi D.G."/>
            <person name="Park S."/>
            <person name="Kim S."/>
            <person name="Kim K.H."/>
            <person name="Chang I.S."/>
            <person name="Choi I.-G."/>
        </authorList>
    </citation>
    <scope>NUCLEOTIDE SEQUENCE</scope>
    <source>
        <strain>KIST612</strain>
    </source>
</reference>
<dbReference type="SFLD" id="SFLDS00029">
    <property type="entry name" value="Radical_SAM"/>
    <property type="match status" value="1"/>
</dbReference>
<dbReference type="SMART" id="SM00729">
    <property type="entry name" value="Elp3"/>
    <property type="match status" value="1"/>
</dbReference>
<feature type="domain" description="Radical SAM core" evidence="7">
    <location>
        <begin position="51"/>
        <end position="307"/>
    </location>
</feature>
<dbReference type="InterPro" id="IPR039661">
    <property type="entry name" value="ELP3"/>
</dbReference>
<dbReference type="KEGG" id="elm:ELI_3703"/>
<keyword evidence="4" id="KW-0479">Metal-binding</keyword>
<dbReference type="PANTHER" id="PTHR11135">
    <property type="entry name" value="HISTONE ACETYLTRANSFERASE-RELATED"/>
    <property type="match status" value="1"/>
</dbReference>
<dbReference type="SFLD" id="SFLDG01091">
    <property type="entry name" value="uncharacterized_CHP01210-like"/>
    <property type="match status" value="1"/>
</dbReference>
<dbReference type="NCBIfam" id="TIGR01212">
    <property type="entry name" value="TIGR01212 family radical SAM protein"/>
    <property type="match status" value="1"/>
</dbReference>